<dbReference type="HAMAP" id="MF_00199">
    <property type="entry name" value="ApaH"/>
    <property type="match status" value="1"/>
</dbReference>
<dbReference type="PANTHER" id="PTHR40942">
    <property type="match status" value="1"/>
</dbReference>
<accession>G8QP14</accession>
<dbReference type="InterPro" id="IPR029052">
    <property type="entry name" value="Metallo-depent_PP-like"/>
</dbReference>
<dbReference type="SUPFAM" id="SSF56300">
    <property type="entry name" value="Metallo-dependent phosphatases"/>
    <property type="match status" value="1"/>
</dbReference>
<feature type="domain" description="Calcineurin-like phosphoesterase" evidence="6">
    <location>
        <begin position="4"/>
        <end position="121"/>
    </location>
</feature>
<evidence type="ECO:0000256" key="5">
    <source>
        <dbReference type="HAMAP-Rule" id="MF_00199"/>
    </source>
</evidence>
<comment type="catalytic activity">
    <reaction evidence="4 5">
        <text>P(1),P(4)-bis(5'-adenosyl) tetraphosphate + H2O = 2 ADP + 2 H(+)</text>
        <dbReference type="Rhea" id="RHEA:24252"/>
        <dbReference type="ChEBI" id="CHEBI:15377"/>
        <dbReference type="ChEBI" id="CHEBI:15378"/>
        <dbReference type="ChEBI" id="CHEBI:58141"/>
        <dbReference type="ChEBI" id="CHEBI:456216"/>
        <dbReference type="EC" id="3.6.1.41"/>
    </reaction>
</comment>
<dbReference type="EMBL" id="CP003153">
    <property type="protein sequence ID" value="AEV24813.1"/>
    <property type="molecule type" value="Genomic_DNA"/>
</dbReference>
<dbReference type="KEGG" id="dsu:Dsui_0399"/>
<dbReference type="Pfam" id="PF00149">
    <property type="entry name" value="Metallophos"/>
    <property type="match status" value="1"/>
</dbReference>
<dbReference type="InterPro" id="IPR004617">
    <property type="entry name" value="ApaH"/>
</dbReference>
<gene>
    <name evidence="5" type="primary">apaH</name>
    <name evidence="7" type="ordered locus">Dsui_0399</name>
</gene>
<evidence type="ECO:0000256" key="4">
    <source>
        <dbReference type="ARBA" id="ARBA00049417"/>
    </source>
</evidence>
<dbReference type="GO" id="GO:0008803">
    <property type="term" value="F:bis(5'-nucleosyl)-tetraphosphatase (symmetrical) activity"/>
    <property type="evidence" value="ECO:0007669"/>
    <property type="project" value="UniProtKB-UniRule"/>
</dbReference>
<evidence type="ECO:0000313" key="8">
    <source>
        <dbReference type="Proteomes" id="UP000005633"/>
    </source>
</evidence>
<dbReference type="eggNOG" id="COG0639">
    <property type="taxonomic scope" value="Bacteria"/>
</dbReference>
<reference evidence="7 8" key="1">
    <citation type="journal article" date="2012" name="J. Bacteriol.">
        <title>Complete genome sequence of the anaerobic perchlorate-reducing bacterium Azospira suillum strain PS.</title>
        <authorList>
            <person name="Byrne-Bailey K.G."/>
            <person name="Coates J.D."/>
        </authorList>
    </citation>
    <scope>NUCLEOTIDE SEQUENCE [LARGE SCALE GENOMIC DNA]</scope>
    <source>
        <strain evidence="8">ATCC BAA-33 / DSM 13638 / PS</strain>
    </source>
</reference>
<evidence type="ECO:0000259" key="6">
    <source>
        <dbReference type="Pfam" id="PF00149"/>
    </source>
</evidence>
<dbReference type="InterPro" id="IPR004843">
    <property type="entry name" value="Calcineurin-like_PHP"/>
</dbReference>
<dbReference type="STRING" id="640081.Dsui_0399"/>
<comment type="similarity">
    <text evidence="2 5">Belongs to the Ap4A hydrolase family.</text>
</comment>
<dbReference type="RefSeq" id="WP_014235514.1">
    <property type="nucleotide sequence ID" value="NC_016616.1"/>
</dbReference>
<dbReference type="Proteomes" id="UP000005633">
    <property type="component" value="Chromosome"/>
</dbReference>
<dbReference type="HOGENOM" id="CLU_056184_2_0_4"/>
<comment type="function">
    <text evidence="1 5">Hydrolyzes diadenosine 5',5'''-P1,P4-tetraphosphate to yield ADP.</text>
</comment>
<dbReference type="AlphaFoldDB" id="G8QP14"/>
<protein>
    <recommendedName>
        <fullName evidence="5">Bis(5'-nucleosyl)-tetraphosphatase, symmetrical</fullName>
        <ecNumber evidence="5">3.6.1.41</ecNumber>
    </recommendedName>
    <alternativeName>
        <fullName evidence="5">Ap4A hydrolase</fullName>
    </alternativeName>
    <alternativeName>
        <fullName evidence="5">Diadenosine 5',5'''-P1,P4-tetraphosphate pyrophosphohydrolase</fullName>
    </alternativeName>
    <alternativeName>
        <fullName evidence="5">Diadenosine tetraphosphatase</fullName>
    </alternativeName>
</protein>
<dbReference type="OrthoDB" id="9807890at2"/>
<evidence type="ECO:0000256" key="3">
    <source>
        <dbReference type="ARBA" id="ARBA00022801"/>
    </source>
</evidence>
<dbReference type="NCBIfam" id="TIGR00668">
    <property type="entry name" value="apaH"/>
    <property type="match status" value="1"/>
</dbReference>
<dbReference type="CDD" id="cd07422">
    <property type="entry name" value="MPP_ApaH"/>
    <property type="match status" value="1"/>
</dbReference>
<sequence>MATYAVGDIQGCFASLQALLDKCSFSPEFDRLWLVGDLVNRGPRSLETLRFVKGLGDRAVTVLGNHDLSLLMAAEGFGKRHRSDTIDDILAATDRDELLHWLRHQRLMHVQGDYAMVHAGLLPAWSVAEAQALAGEVEQALQAENYREFLANMWGSEPGSWDSSLTGWPRLRVIVNAMTRMRFCSPAGEMDFKAKGELSQAPAGYLPWFEVPGRRSAATVLVTGHWSALGLRLEPNLLALDSGCLWGGKLSALRLEDRALFQVDCAADEAVPLFKE</sequence>
<keyword evidence="3 5" id="KW-0378">Hydrolase</keyword>
<evidence type="ECO:0000256" key="2">
    <source>
        <dbReference type="ARBA" id="ARBA00005419"/>
    </source>
</evidence>
<proteinExistence type="inferred from homology"/>
<organism evidence="7 8">
    <name type="scientific">Azospira oryzae (strain ATCC BAA-33 / DSM 13638 / PS)</name>
    <name type="common">Dechlorosoma suillum</name>
    <dbReference type="NCBI Taxonomy" id="640081"/>
    <lineage>
        <taxon>Bacteria</taxon>
        <taxon>Pseudomonadati</taxon>
        <taxon>Pseudomonadota</taxon>
        <taxon>Betaproteobacteria</taxon>
        <taxon>Rhodocyclales</taxon>
        <taxon>Rhodocyclaceae</taxon>
        <taxon>Azospira</taxon>
    </lineage>
</organism>
<dbReference type="PANTHER" id="PTHR40942:SF4">
    <property type="entry name" value="CYTOCHROME C5"/>
    <property type="match status" value="1"/>
</dbReference>
<dbReference type="PIRSF" id="PIRSF000903">
    <property type="entry name" value="B5n-ttraPtase_sm"/>
    <property type="match status" value="1"/>
</dbReference>
<evidence type="ECO:0000313" key="7">
    <source>
        <dbReference type="EMBL" id="AEV24813.1"/>
    </source>
</evidence>
<dbReference type="NCBIfam" id="NF001204">
    <property type="entry name" value="PRK00166.1"/>
    <property type="match status" value="1"/>
</dbReference>
<dbReference type="Gene3D" id="3.60.21.10">
    <property type="match status" value="1"/>
</dbReference>
<name>G8QP14_AZOOP</name>
<dbReference type="EC" id="3.6.1.41" evidence="5"/>
<evidence type="ECO:0000256" key="1">
    <source>
        <dbReference type="ARBA" id="ARBA00003413"/>
    </source>
</evidence>